<accession>A0A8T0S764</accession>
<dbReference type="Proteomes" id="UP000823388">
    <property type="component" value="Chromosome 5N"/>
</dbReference>
<evidence type="ECO:0000259" key="1">
    <source>
        <dbReference type="Pfam" id="PF13966"/>
    </source>
</evidence>
<sequence>MLREWPNSYFCPLCYRNLETAFHLVAECPFSKQVWSVVATWPFCSNLSPDGWTADQDLQKWFKLLTTVSGHQGKGLQTLVLLVIWSLWKERNNRIFKQEELSAPRFIALLRDEVRTWIFAGAKHLDSLVGSIFIE</sequence>
<protein>
    <recommendedName>
        <fullName evidence="1">Reverse transcriptase zinc-binding domain-containing protein</fullName>
    </recommendedName>
</protein>
<dbReference type="PANTHER" id="PTHR47746">
    <property type="entry name" value="ZF-RVT DOMAIN-CONTAINING PROTEIN"/>
    <property type="match status" value="1"/>
</dbReference>
<reference evidence="2" key="1">
    <citation type="submission" date="2020-05" db="EMBL/GenBank/DDBJ databases">
        <title>WGS assembly of Panicum virgatum.</title>
        <authorList>
            <person name="Lovell J.T."/>
            <person name="Jenkins J."/>
            <person name="Shu S."/>
            <person name="Juenger T.E."/>
            <person name="Schmutz J."/>
        </authorList>
    </citation>
    <scope>NUCLEOTIDE SEQUENCE</scope>
    <source>
        <strain evidence="2">AP13</strain>
    </source>
</reference>
<keyword evidence="3" id="KW-1185">Reference proteome</keyword>
<dbReference type="EMBL" id="CM029046">
    <property type="protein sequence ID" value="KAG2593880.1"/>
    <property type="molecule type" value="Genomic_DNA"/>
</dbReference>
<comment type="caution">
    <text evidence="2">The sequence shown here is derived from an EMBL/GenBank/DDBJ whole genome shotgun (WGS) entry which is preliminary data.</text>
</comment>
<dbReference type="PANTHER" id="PTHR47746:SF75">
    <property type="entry name" value="AMINOTRANSFERASE-LIKE PLANT MOBILE DOMAIN-CONTAINING PROTEIN"/>
    <property type="match status" value="1"/>
</dbReference>
<dbReference type="InterPro" id="IPR026960">
    <property type="entry name" value="RVT-Znf"/>
</dbReference>
<evidence type="ECO:0000313" key="2">
    <source>
        <dbReference type="EMBL" id="KAG2593880.1"/>
    </source>
</evidence>
<dbReference type="AlphaFoldDB" id="A0A8T0S764"/>
<organism evidence="2 3">
    <name type="scientific">Panicum virgatum</name>
    <name type="common">Blackwell switchgrass</name>
    <dbReference type="NCBI Taxonomy" id="38727"/>
    <lineage>
        <taxon>Eukaryota</taxon>
        <taxon>Viridiplantae</taxon>
        <taxon>Streptophyta</taxon>
        <taxon>Embryophyta</taxon>
        <taxon>Tracheophyta</taxon>
        <taxon>Spermatophyta</taxon>
        <taxon>Magnoliopsida</taxon>
        <taxon>Liliopsida</taxon>
        <taxon>Poales</taxon>
        <taxon>Poaceae</taxon>
        <taxon>PACMAD clade</taxon>
        <taxon>Panicoideae</taxon>
        <taxon>Panicodae</taxon>
        <taxon>Paniceae</taxon>
        <taxon>Panicinae</taxon>
        <taxon>Panicum</taxon>
        <taxon>Panicum sect. Hiantes</taxon>
    </lineage>
</organism>
<dbReference type="Pfam" id="PF13966">
    <property type="entry name" value="zf-RVT"/>
    <property type="match status" value="1"/>
</dbReference>
<proteinExistence type="predicted"/>
<evidence type="ECO:0000313" key="3">
    <source>
        <dbReference type="Proteomes" id="UP000823388"/>
    </source>
</evidence>
<gene>
    <name evidence="2" type="ORF">PVAP13_5NG012678</name>
</gene>
<feature type="domain" description="Reverse transcriptase zinc-binding" evidence="1">
    <location>
        <begin position="3"/>
        <end position="35"/>
    </location>
</feature>
<name>A0A8T0S764_PANVG</name>